<feature type="domain" description="WW" evidence="1">
    <location>
        <begin position="9"/>
        <end position="32"/>
    </location>
</feature>
<dbReference type="CDD" id="cd00201">
    <property type="entry name" value="WW"/>
    <property type="match status" value="1"/>
</dbReference>
<dbReference type="AlphaFoldDB" id="B0X5K4"/>
<dbReference type="InterPro" id="IPR036020">
    <property type="entry name" value="WW_dom_sf"/>
</dbReference>
<dbReference type="InterPro" id="IPR001202">
    <property type="entry name" value="WW_dom"/>
</dbReference>
<dbReference type="Proteomes" id="UP000002320">
    <property type="component" value="Unassembled WGS sequence"/>
</dbReference>
<evidence type="ECO:0000259" key="1">
    <source>
        <dbReference type="Pfam" id="PF00397"/>
    </source>
</evidence>
<dbReference type="HOGENOM" id="CLU_2544831_0_0_1"/>
<proteinExistence type="predicted"/>
<dbReference type="VEuPathDB" id="VectorBase:CQUJHB009591"/>
<dbReference type="EMBL" id="DS232384">
    <property type="protein sequence ID" value="EDS40941.1"/>
    <property type="molecule type" value="Genomic_DNA"/>
</dbReference>
<reference evidence="2" key="1">
    <citation type="submission" date="2007-03" db="EMBL/GenBank/DDBJ databases">
        <title>Annotation of Culex pipiens quinquefasciatus.</title>
        <authorList>
            <consortium name="The Broad Institute Genome Sequencing Platform"/>
            <person name="Atkinson P.W."/>
            <person name="Hemingway J."/>
            <person name="Christensen B.M."/>
            <person name="Higgs S."/>
            <person name="Kodira C."/>
            <person name="Hannick L."/>
            <person name="Megy K."/>
            <person name="O'Leary S."/>
            <person name="Pearson M."/>
            <person name="Haas B.J."/>
            <person name="Mauceli E."/>
            <person name="Wortman J.R."/>
            <person name="Lee N.H."/>
            <person name="Guigo R."/>
            <person name="Stanke M."/>
            <person name="Alvarado L."/>
            <person name="Amedeo P."/>
            <person name="Antoine C.H."/>
            <person name="Arensburger P."/>
            <person name="Bidwell S.L."/>
            <person name="Crawford M."/>
            <person name="Camaro F."/>
            <person name="Devon K."/>
            <person name="Engels R."/>
            <person name="Hammond M."/>
            <person name="Howarth C."/>
            <person name="Koehrsen M."/>
            <person name="Lawson D."/>
            <person name="Montgomery P."/>
            <person name="Nene V."/>
            <person name="Nusbaum C."/>
            <person name="Puiu D."/>
            <person name="Romero-Severson J."/>
            <person name="Severson D.W."/>
            <person name="Shumway M."/>
            <person name="Sisk P."/>
            <person name="Stolte C."/>
            <person name="Zeng Q."/>
            <person name="Eisenstadt E."/>
            <person name="Fraser-Liggett C."/>
            <person name="Strausberg R."/>
            <person name="Galagan J."/>
            <person name="Birren B."/>
            <person name="Collins F.H."/>
        </authorList>
    </citation>
    <scope>NUCLEOTIDE SEQUENCE [LARGE SCALE GENOMIC DNA]</scope>
    <source>
        <strain evidence="2">JHB</strain>
    </source>
</reference>
<gene>
    <name evidence="3" type="primary">6047944</name>
    <name evidence="2" type="ORF">CpipJ_CPIJ014839</name>
</gene>
<dbReference type="KEGG" id="cqu:CpipJ_CPIJ014839"/>
<dbReference type="Gene3D" id="2.20.70.10">
    <property type="match status" value="1"/>
</dbReference>
<dbReference type="SUPFAM" id="SSF51045">
    <property type="entry name" value="WW domain"/>
    <property type="match status" value="1"/>
</dbReference>
<accession>B0X5K4</accession>
<protein>
    <recommendedName>
        <fullName evidence="1">WW domain-containing protein</fullName>
    </recommendedName>
</protein>
<sequence length="83" mass="9693">MAAAATAESEWTEHRTEDGRPFYWNAAMKKTHLKKNKVQFYTHGKRSVRPHRVVMRGLPNAEPDYVKELLKTEHQLDVLAIMM</sequence>
<organism>
    <name type="scientific">Culex quinquefasciatus</name>
    <name type="common">Southern house mosquito</name>
    <name type="synonym">Culex pungens</name>
    <dbReference type="NCBI Taxonomy" id="7176"/>
    <lineage>
        <taxon>Eukaryota</taxon>
        <taxon>Metazoa</taxon>
        <taxon>Ecdysozoa</taxon>
        <taxon>Arthropoda</taxon>
        <taxon>Hexapoda</taxon>
        <taxon>Insecta</taxon>
        <taxon>Pterygota</taxon>
        <taxon>Neoptera</taxon>
        <taxon>Endopterygota</taxon>
        <taxon>Diptera</taxon>
        <taxon>Nematocera</taxon>
        <taxon>Culicoidea</taxon>
        <taxon>Culicidae</taxon>
        <taxon>Culicinae</taxon>
        <taxon>Culicini</taxon>
        <taxon>Culex</taxon>
        <taxon>Culex</taxon>
    </lineage>
</organism>
<dbReference type="Pfam" id="PF00397">
    <property type="entry name" value="WW"/>
    <property type="match status" value="1"/>
</dbReference>
<evidence type="ECO:0000313" key="3">
    <source>
        <dbReference type="EnsemblMetazoa" id="CPIJ014839-PA"/>
    </source>
</evidence>
<evidence type="ECO:0000313" key="4">
    <source>
        <dbReference type="Proteomes" id="UP000002320"/>
    </source>
</evidence>
<dbReference type="OrthoDB" id="7697488at2759"/>
<dbReference type="InParanoid" id="B0X5K4"/>
<name>B0X5K4_CULQU</name>
<reference evidence="3" key="2">
    <citation type="submission" date="2020-05" db="UniProtKB">
        <authorList>
            <consortium name="EnsemblMetazoa"/>
        </authorList>
    </citation>
    <scope>IDENTIFICATION</scope>
    <source>
        <strain evidence="3">JHB</strain>
    </source>
</reference>
<dbReference type="VEuPathDB" id="VectorBase:CPIJ014839"/>
<dbReference type="EnsemblMetazoa" id="CPIJ014839-RA">
    <property type="protein sequence ID" value="CPIJ014839-PA"/>
    <property type="gene ID" value="CPIJ014839"/>
</dbReference>
<evidence type="ECO:0000313" key="2">
    <source>
        <dbReference type="EMBL" id="EDS40941.1"/>
    </source>
</evidence>
<keyword evidence="4" id="KW-1185">Reference proteome</keyword>